<dbReference type="AlphaFoldDB" id="A0A4R3KAG5"/>
<dbReference type="PANTHER" id="PTHR37477:SF1">
    <property type="entry name" value="COBALT-PRECORRIN-5A HYDROLASE"/>
    <property type="match status" value="1"/>
</dbReference>
<dbReference type="Proteomes" id="UP000295788">
    <property type="component" value="Unassembled WGS sequence"/>
</dbReference>
<evidence type="ECO:0000256" key="1">
    <source>
        <dbReference type="SAM" id="Phobius"/>
    </source>
</evidence>
<reference evidence="5 6" key="1">
    <citation type="submission" date="2019-03" db="EMBL/GenBank/DDBJ databases">
        <title>Genomic Encyclopedia of Type Strains, Phase IV (KMG-IV): sequencing the most valuable type-strain genomes for metagenomic binning, comparative biology and taxonomic classification.</title>
        <authorList>
            <person name="Goeker M."/>
        </authorList>
    </citation>
    <scope>NUCLEOTIDE SEQUENCE [LARGE SCALE GENOMIC DNA]</scope>
    <source>
        <strain evidence="5 6">DSM 23802</strain>
    </source>
</reference>
<keyword evidence="5" id="KW-0456">Lyase</keyword>
<feature type="domain" description="CobE/GbiG C-terminal" evidence="2">
    <location>
        <begin position="242"/>
        <end position="358"/>
    </location>
</feature>
<comment type="caution">
    <text evidence="5">The sequence shown here is derived from an EMBL/GenBank/DDBJ whole genome shotgun (WGS) entry which is preliminary data.</text>
</comment>
<dbReference type="EMBL" id="SMAB01000019">
    <property type="protein sequence ID" value="TCS79923.1"/>
    <property type="molecule type" value="Genomic_DNA"/>
</dbReference>
<dbReference type="Pfam" id="PF11760">
    <property type="entry name" value="CbiG_N"/>
    <property type="match status" value="1"/>
</dbReference>
<dbReference type="InterPro" id="IPR021744">
    <property type="entry name" value="CbiG_N"/>
</dbReference>
<feature type="domain" description="Cobalamin synthesis G N-terminal" evidence="3">
    <location>
        <begin position="57"/>
        <end position="136"/>
    </location>
</feature>
<dbReference type="SUPFAM" id="SSF159672">
    <property type="entry name" value="CbiG N-terminal domain-like"/>
    <property type="match status" value="1"/>
</dbReference>
<dbReference type="InterPro" id="IPR052553">
    <property type="entry name" value="CbiG_hydrolase"/>
</dbReference>
<organism evidence="5 6">
    <name type="scientific">Tepidibacillus fermentans</name>
    <dbReference type="NCBI Taxonomy" id="1281767"/>
    <lineage>
        <taxon>Bacteria</taxon>
        <taxon>Bacillati</taxon>
        <taxon>Bacillota</taxon>
        <taxon>Bacilli</taxon>
        <taxon>Bacillales</taxon>
        <taxon>Bacillaceae</taxon>
        <taxon>Tepidibacillus</taxon>
    </lineage>
</organism>
<name>A0A4R3KAG5_9BACI</name>
<evidence type="ECO:0000313" key="6">
    <source>
        <dbReference type="Proteomes" id="UP000295788"/>
    </source>
</evidence>
<dbReference type="Pfam" id="PF01890">
    <property type="entry name" value="CbiG_C"/>
    <property type="match status" value="1"/>
</dbReference>
<keyword evidence="6" id="KW-1185">Reference proteome</keyword>
<evidence type="ECO:0000259" key="4">
    <source>
        <dbReference type="Pfam" id="PF11761"/>
    </source>
</evidence>
<dbReference type="Pfam" id="PF11761">
    <property type="entry name" value="CbiG_mid"/>
    <property type="match status" value="1"/>
</dbReference>
<feature type="transmembrane region" description="Helical" evidence="1">
    <location>
        <begin position="62"/>
        <end position="81"/>
    </location>
</feature>
<keyword evidence="1" id="KW-0472">Membrane</keyword>
<keyword evidence="1" id="KW-1133">Transmembrane helix</keyword>
<sequence length="366" mass="40783">MKKAYAIVAITKKGVSQARFLHERLPDSDLYYPKKWVFGDEEEKDIYVIDGSMATLLSSLFLSYRGLILFMALGAVVRIIAPLIKDKRTDPAVVVLDDNGRYAISVLSGHLGGANHLANQVANLMGAIPVITTSSDVNQKLAVDLLGVQYGWQLDSVQHVTAVSAAVVNDEKIAIIQEVGERDWWPSSIPRSEQFTFYSSISSESRIKEDYQGAIVITDRLLHQQEWNDLPEKTILYRPKTLVVGIGCNRGTSASEIESVIFSTLEEEGLSWKSIDHLATIDLKRDELGLLEIHQKYQWPIVFYTKDELNQVSIQHPSETVYRHIGVYGVSEPAACLSARTNQLLLQKKKAGNVTISIGRLEKGVN</sequence>
<dbReference type="Gene3D" id="3.30.420.180">
    <property type="entry name" value="CobE/GbiG C-terminal domain"/>
    <property type="match status" value="1"/>
</dbReference>
<gene>
    <name evidence="5" type="ORF">EDD72_11944</name>
</gene>
<evidence type="ECO:0000313" key="5">
    <source>
        <dbReference type="EMBL" id="TCS79923.1"/>
    </source>
</evidence>
<feature type="domain" description="Cobalamin biosynthesis central region" evidence="4">
    <location>
        <begin position="142"/>
        <end position="239"/>
    </location>
</feature>
<dbReference type="GO" id="GO:0016829">
    <property type="term" value="F:lyase activity"/>
    <property type="evidence" value="ECO:0007669"/>
    <property type="project" value="UniProtKB-KW"/>
</dbReference>
<dbReference type="GO" id="GO:0009236">
    <property type="term" value="P:cobalamin biosynthetic process"/>
    <property type="evidence" value="ECO:0007669"/>
    <property type="project" value="InterPro"/>
</dbReference>
<evidence type="ECO:0000259" key="2">
    <source>
        <dbReference type="Pfam" id="PF01890"/>
    </source>
</evidence>
<protein>
    <submittedName>
        <fullName evidence="5">Cobalt-precorrin 5A acetaldehyde-lyase</fullName>
    </submittedName>
</protein>
<keyword evidence="1" id="KW-0812">Transmembrane</keyword>
<evidence type="ECO:0000259" key="3">
    <source>
        <dbReference type="Pfam" id="PF11760"/>
    </source>
</evidence>
<dbReference type="PANTHER" id="PTHR37477">
    <property type="entry name" value="COBALT-PRECORRIN-5A HYDROLASE"/>
    <property type="match status" value="1"/>
</dbReference>
<dbReference type="Gene3D" id="3.40.50.11220">
    <property type="match status" value="1"/>
</dbReference>
<dbReference type="InterPro" id="IPR002750">
    <property type="entry name" value="CobE/GbiG_C"/>
</dbReference>
<dbReference type="InterPro" id="IPR038029">
    <property type="entry name" value="GbiG_N_sf"/>
</dbReference>
<dbReference type="InterPro" id="IPR021745">
    <property type="entry name" value="CbiG_mid"/>
</dbReference>
<accession>A0A4R3KAG5</accession>
<proteinExistence type="predicted"/>
<dbReference type="InterPro" id="IPR036518">
    <property type="entry name" value="CobE/GbiG_C_sf"/>
</dbReference>
<dbReference type="SUPFAM" id="SSF159664">
    <property type="entry name" value="CobE/GbiG C-terminal domain-like"/>
    <property type="match status" value="1"/>
</dbReference>